<dbReference type="FunFam" id="3.30.160.60:FF:000099">
    <property type="entry name" value="Zinc finger protein 79"/>
    <property type="match status" value="1"/>
</dbReference>
<evidence type="ECO:0000256" key="10">
    <source>
        <dbReference type="SAM" id="MobiDB-lite"/>
    </source>
</evidence>
<evidence type="ECO:0000313" key="13">
    <source>
        <dbReference type="RefSeq" id="XP_017316101.1"/>
    </source>
</evidence>
<dbReference type="Pfam" id="PF00096">
    <property type="entry name" value="zf-C2H2"/>
    <property type="match status" value="2"/>
</dbReference>
<gene>
    <name evidence="13" type="primary">si:ch211-284e13.5</name>
</gene>
<dbReference type="AlphaFoldDB" id="A0A2D0QEE5"/>
<sequence length="444" mass="48909">MAHNHESLSNSGLVAELSVSFHDELTGSIQSAFGVAGELAVAEVSKLVGKAFRDMRDQLHKTLLANRNLQTRLGLAQTELRAARCRALETRPTRDIAVNTSPIPPEPRLGSSLDVRETHEDSPSDSFLEIRHDGIECAQDVKPNLTGEQSSLQLQQTEDIKEDHHAMQENASHADQACIRSAVMPGASAKLEEADQCAHPKSDVDQAFSSDSLSMAQSKLLEDWRPEPLQLQSCQSDSYALSGSSALANPSLFQGELPGMDFLVSASSSQPGVCHAPLSLRDASSLTIPTPDPLFPSHSSGQGHGLGEAFSMPENVRRYRSVLQPKPTSHQQKSPKRSLYPPGRSPFRCPQCGRDFNRMEHLKIHQRIHTGEKPYACTECTARFRHSWALTRHFRIHTGEKPYLCTQCGKSFRNCGGLRFHQRTHAQRGGLTNIRPNLEGHGRA</sequence>
<dbReference type="GO" id="GO:0005634">
    <property type="term" value="C:nucleus"/>
    <property type="evidence" value="ECO:0007669"/>
    <property type="project" value="UniProtKB-SubCell"/>
</dbReference>
<evidence type="ECO:0000256" key="1">
    <source>
        <dbReference type="ARBA" id="ARBA00004123"/>
    </source>
</evidence>
<evidence type="ECO:0000256" key="4">
    <source>
        <dbReference type="ARBA" id="ARBA00022771"/>
    </source>
</evidence>
<evidence type="ECO:0000313" key="12">
    <source>
        <dbReference type="Proteomes" id="UP000221080"/>
    </source>
</evidence>
<accession>A0A2D0QEE5</accession>
<keyword evidence="12" id="KW-1185">Reference proteome</keyword>
<keyword evidence="2" id="KW-0479">Metal-binding</keyword>
<feature type="region of interest" description="Disordered" evidence="10">
    <location>
        <begin position="97"/>
        <end position="126"/>
    </location>
</feature>
<keyword evidence="6" id="KW-0805">Transcription regulation</keyword>
<dbReference type="InterPro" id="IPR013087">
    <property type="entry name" value="Znf_C2H2_type"/>
</dbReference>
<evidence type="ECO:0000256" key="3">
    <source>
        <dbReference type="ARBA" id="ARBA00022737"/>
    </source>
</evidence>
<reference evidence="13" key="2">
    <citation type="submission" date="2025-08" db="UniProtKB">
        <authorList>
            <consortium name="RefSeq"/>
        </authorList>
    </citation>
    <scope>IDENTIFICATION</scope>
    <source>
        <tissue evidence="13">Blood</tissue>
    </source>
</reference>
<keyword evidence="4 9" id="KW-0863">Zinc-finger</keyword>
<dbReference type="PANTHER" id="PTHR23235:SF142">
    <property type="entry name" value="ZINC FINGER PROTEIN 384"/>
    <property type="match status" value="1"/>
</dbReference>
<name>A0A2D0QEE5_ICTPU</name>
<evidence type="ECO:0000256" key="7">
    <source>
        <dbReference type="ARBA" id="ARBA00023163"/>
    </source>
</evidence>
<evidence type="ECO:0000256" key="5">
    <source>
        <dbReference type="ARBA" id="ARBA00022833"/>
    </source>
</evidence>
<feature type="compositionally biased region" description="Basic and acidic residues" evidence="10">
    <location>
        <begin position="114"/>
        <end position="126"/>
    </location>
</feature>
<dbReference type="Pfam" id="PF13894">
    <property type="entry name" value="zf-C2H2_4"/>
    <property type="match status" value="1"/>
</dbReference>
<feature type="domain" description="C2H2-type" evidence="11">
    <location>
        <begin position="403"/>
        <end position="430"/>
    </location>
</feature>
<keyword evidence="7" id="KW-0804">Transcription</keyword>
<keyword evidence="8" id="KW-0539">Nucleus</keyword>
<dbReference type="OrthoDB" id="3437960at2759"/>
<dbReference type="RefSeq" id="XP_017316101.1">
    <property type="nucleotide sequence ID" value="XM_017460612.3"/>
</dbReference>
<dbReference type="SUPFAM" id="SSF57667">
    <property type="entry name" value="beta-beta-alpha zinc fingers"/>
    <property type="match status" value="2"/>
</dbReference>
<dbReference type="FunFam" id="3.30.160.60:FF:001498">
    <property type="entry name" value="Zinc finger protein 404"/>
    <property type="match status" value="1"/>
</dbReference>
<dbReference type="GeneID" id="108260368"/>
<dbReference type="PANTHER" id="PTHR23235">
    <property type="entry name" value="KRUEPPEL-LIKE TRANSCRIPTION FACTOR"/>
    <property type="match status" value="1"/>
</dbReference>
<evidence type="ECO:0000256" key="2">
    <source>
        <dbReference type="ARBA" id="ARBA00022723"/>
    </source>
</evidence>
<dbReference type="Proteomes" id="UP000221080">
    <property type="component" value="Chromosome 28"/>
</dbReference>
<evidence type="ECO:0000256" key="9">
    <source>
        <dbReference type="PROSITE-ProRule" id="PRU00042"/>
    </source>
</evidence>
<dbReference type="FunFam" id="3.30.160.60:FF:000358">
    <property type="entry name" value="zinc finger protein 24"/>
    <property type="match status" value="1"/>
</dbReference>
<keyword evidence="5" id="KW-0862">Zinc</keyword>
<organism evidence="12 13">
    <name type="scientific">Ictalurus punctatus</name>
    <name type="common">Channel catfish</name>
    <name type="synonym">Silurus punctatus</name>
    <dbReference type="NCBI Taxonomy" id="7998"/>
    <lineage>
        <taxon>Eukaryota</taxon>
        <taxon>Metazoa</taxon>
        <taxon>Chordata</taxon>
        <taxon>Craniata</taxon>
        <taxon>Vertebrata</taxon>
        <taxon>Euteleostomi</taxon>
        <taxon>Actinopterygii</taxon>
        <taxon>Neopterygii</taxon>
        <taxon>Teleostei</taxon>
        <taxon>Ostariophysi</taxon>
        <taxon>Siluriformes</taxon>
        <taxon>Ictaluridae</taxon>
        <taxon>Ictalurus</taxon>
    </lineage>
</organism>
<dbReference type="PROSITE" id="PS00028">
    <property type="entry name" value="ZINC_FINGER_C2H2_1"/>
    <property type="match status" value="3"/>
</dbReference>
<dbReference type="GO" id="GO:0000981">
    <property type="term" value="F:DNA-binding transcription factor activity, RNA polymerase II-specific"/>
    <property type="evidence" value="ECO:0007669"/>
    <property type="project" value="TreeGrafter"/>
</dbReference>
<evidence type="ECO:0000256" key="8">
    <source>
        <dbReference type="ARBA" id="ARBA00023242"/>
    </source>
</evidence>
<feature type="region of interest" description="Disordered" evidence="10">
    <location>
        <begin position="324"/>
        <end position="344"/>
    </location>
</feature>
<evidence type="ECO:0000256" key="6">
    <source>
        <dbReference type="ARBA" id="ARBA00023015"/>
    </source>
</evidence>
<dbReference type="InterPro" id="IPR036236">
    <property type="entry name" value="Znf_C2H2_sf"/>
</dbReference>
<keyword evidence="3" id="KW-0677">Repeat</keyword>
<dbReference type="Gene3D" id="3.30.160.60">
    <property type="entry name" value="Classic Zinc Finger"/>
    <property type="match status" value="3"/>
</dbReference>
<protein>
    <submittedName>
        <fullName evidence="13">Zinc finger protein 32 isoform X1</fullName>
    </submittedName>
</protein>
<reference evidence="12" key="1">
    <citation type="journal article" date="2016" name="Nat. Commun.">
        <title>The channel catfish genome sequence provides insights into the evolution of scale formation in teleosts.</title>
        <authorList>
            <person name="Liu Z."/>
            <person name="Liu S."/>
            <person name="Yao J."/>
            <person name="Bao L."/>
            <person name="Zhang J."/>
            <person name="Li Y."/>
            <person name="Jiang C."/>
            <person name="Sun L."/>
            <person name="Wang R."/>
            <person name="Zhang Y."/>
            <person name="Zhou T."/>
            <person name="Zeng Q."/>
            <person name="Fu Q."/>
            <person name="Gao S."/>
            <person name="Li N."/>
            <person name="Koren S."/>
            <person name="Jiang Y."/>
            <person name="Zimin A."/>
            <person name="Xu P."/>
            <person name="Phillippy A.M."/>
            <person name="Geng X."/>
            <person name="Song L."/>
            <person name="Sun F."/>
            <person name="Li C."/>
            <person name="Wang X."/>
            <person name="Chen A."/>
            <person name="Jin Y."/>
            <person name="Yuan Z."/>
            <person name="Yang Y."/>
            <person name="Tan S."/>
            <person name="Peatman E."/>
            <person name="Lu J."/>
            <person name="Qin Z."/>
            <person name="Dunham R."/>
            <person name="Li Z."/>
            <person name="Sonstegard T."/>
            <person name="Feng J."/>
            <person name="Danzmann R.G."/>
            <person name="Schroeder S."/>
            <person name="Scheffler B."/>
            <person name="Duke M.V."/>
            <person name="Ballard L."/>
            <person name="Kucuktas H."/>
            <person name="Kaltenboeck L."/>
            <person name="Liu H."/>
            <person name="Armbruster J."/>
            <person name="Xie Y."/>
            <person name="Kirby M.L."/>
            <person name="Tian Y."/>
            <person name="Flanagan M.E."/>
            <person name="Mu W."/>
            <person name="Waldbieser G.C."/>
        </authorList>
    </citation>
    <scope>NUCLEOTIDE SEQUENCE [LARGE SCALE GENOMIC DNA]</scope>
    <source>
        <strain evidence="12">SDA103</strain>
    </source>
</reference>
<dbReference type="KEGG" id="ipu:108260368"/>
<dbReference type="SMART" id="SM00355">
    <property type="entry name" value="ZnF_C2H2"/>
    <property type="match status" value="3"/>
</dbReference>
<comment type="subcellular location">
    <subcellularLocation>
        <location evidence="1">Nucleus</location>
    </subcellularLocation>
</comment>
<dbReference type="GO" id="GO:0008270">
    <property type="term" value="F:zinc ion binding"/>
    <property type="evidence" value="ECO:0007669"/>
    <property type="project" value="UniProtKB-KW"/>
</dbReference>
<dbReference type="GO" id="GO:0000978">
    <property type="term" value="F:RNA polymerase II cis-regulatory region sequence-specific DNA binding"/>
    <property type="evidence" value="ECO:0007669"/>
    <property type="project" value="TreeGrafter"/>
</dbReference>
<evidence type="ECO:0000259" key="11">
    <source>
        <dbReference type="PROSITE" id="PS50157"/>
    </source>
</evidence>
<proteinExistence type="predicted"/>
<feature type="domain" description="C2H2-type" evidence="11">
    <location>
        <begin position="375"/>
        <end position="402"/>
    </location>
</feature>
<dbReference type="PROSITE" id="PS50157">
    <property type="entry name" value="ZINC_FINGER_C2H2_2"/>
    <property type="match status" value="3"/>
</dbReference>
<dbReference type="OMA" id="SRNSGPH"/>
<feature type="domain" description="C2H2-type" evidence="11">
    <location>
        <begin position="347"/>
        <end position="374"/>
    </location>
</feature>